<reference evidence="10 11" key="1">
    <citation type="journal article" date="2016" name="Mol. Biol. Evol.">
        <title>Comparative Genomics of Early-Diverging Mushroom-Forming Fungi Provides Insights into the Origins of Lignocellulose Decay Capabilities.</title>
        <authorList>
            <person name="Nagy L.G."/>
            <person name="Riley R."/>
            <person name="Tritt A."/>
            <person name="Adam C."/>
            <person name="Daum C."/>
            <person name="Floudas D."/>
            <person name="Sun H."/>
            <person name="Yadav J.S."/>
            <person name="Pangilinan J."/>
            <person name="Larsson K.H."/>
            <person name="Matsuura K."/>
            <person name="Barry K."/>
            <person name="Labutti K."/>
            <person name="Kuo R."/>
            <person name="Ohm R.A."/>
            <person name="Bhattacharya S.S."/>
            <person name="Shirouzu T."/>
            <person name="Yoshinaga Y."/>
            <person name="Martin F.M."/>
            <person name="Grigoriev I.V."/>
            <person name="Hibbett D.S."/>
        </authorList>
    </citation>
    <scope>NUCLEOTIDE SEQUENCE [LARGE SCALE GENOMIC DNA]</scope>
    <source>
        <strain evidence="10 11">93-53</strain>
    </source>
</reference>
<name>A0A165I5C0_9APHY</name>
<feature type="region of interest" description="Disordered" evidence="8">
    <location>
        <begin position="546"/>
        <end position="579"/>
    </location>
</feature>
<dbReference type="InterPro" id="IPR027165">
    <property type="entry name" value="CND3"/>
</dbReference>
<dbReference type="PANTHER" id="PTHR14418">
    <property type="entry name" value="CONDENSIN COMPLEX SUBUNIT 3-RELATED"/>
    <property type="match status" value="1"/>
</dbReference>
<evidence type="ECO:0000256" key="8">
    <source>
        <dbReference type="SAM" id="MobiDB-lite"/>
    </source>
</evidence>
<dbReference type="GO" id="GO:0051301">
    <property type="term" value="P:cell division"/>
    <property type="evidence" value="ECO:0007669"/>
    <property type="project" value="UniProtKB-KW"/>
</dbReference>
<dbReference type="Pfam" id="PF12719">
    <property type="entry name" value="Cnd3"/>
    <property type="match status" value="1"/>
</dbReference>
<evidence type="ECO:0000256" key="6">
    <source>
        <dbReference type="ARBA" id="ARBA00023067"/>
    </source>
</evidence>
<evidence type="ECO:0000256" key="3">
    <source>
        <dbReference type="ARBA" id="ARBA00022454"/>
    </source>
</evidence>
<evidence type="ECO:0000259" key="9">
    <source>
        <dbReference type="Pfam" id="PF12719"/>
    </source>
</evidence>
<dbReference type="RefSeq" id="XP_040770119.1">
    <property type="nucleotide sequence ID" value="XM_040906016.1"/>
</dbReference>
<dbReference type="InterPro" id="IPR025977">
    <property type="entry name" value="Cnd3_C"/>
</dbReference>
<feature type="compositionally biased region" description="Basic residues" evidence="8">
    <location>
        <begin position="986"/>
        <end position="995"/>
    </location>
</feature>
<dbReference type="InterPro" id="IPR016024">
    <property type="entry name" value="ARM-type_fold"/>
</dbReference>
<evidence type="ECO:0000256" key="7">
    <source>
        <dbReference type="ARBA" id="ARBA00023306"/>
    </source>
</evidence>
<organism evidence="10 11">
    <name type="scientific">Laetiporus sulphureus 93-53</name>
    <dbReference type="NCBI Taxonomy" id="1314785"/>
    <lineage>
        <taxon>Eukaryota</taxon>
        <taxon>Fungi</taxon>
        <taxon>Dikarya</taxon>
        <taxon>Basidiomycota</taxon>
        <taxon>Agaricomycotina</taxon>
        <taxon>Agaricomycetes</taxon>
        <taxon>Polyporales</taxon>
        <taxon>Laetiporus</taxon>
    </lineage>
</organism>
<dbReference type="GeneID" id="63823045"/>
<evidence type="ECO:0000256" key="4">
    <source>
        <dbReference type="ARBA" id="ARBA00022618"/>
    </source>
</evidence>
<dbReference type="InterPro" id="IPR011989">
    <property type="entry name" value="ARM-like"/>
</dbReference>
<gene>
    <name evidence="10" type="ORF">LAESUDRAFT_689301</name>
</gene>
<dbReference type="GO" id="GO:0000793">
    <property type="term" value="C:condensed chromosome"/>
    <property type="evidence" value="ECO:0007669"/>
    <property type="project" value="TreeGrafter"/>
</dbReference>
<keyword evidence="3" id="KW-0158">Chromosome</keyword>
<dbReference type="EMBL" id="KV427605">
    <property type="protein sequence ID" value="KZT12609.1"/>
    <property type="molecule type" value="Genomic_DNA"/>
</dbReference>
<keyword evidence="4" id="KW-0132">Cell division</keyword>
<sequence length="995" mass="112244">MAASNTIDSFRHSISSIFHQAQFSMANHHKNCISLYKLHMRTVGLCNAATSKTARMYKEAFDDVFIDMISRVLPVKSGSPTAERVIKFIRSYVRLLLEKDEGEGETFSANFMLRLIRWLLEGFSAKDTTVRYRAVSLVQILVIHLKGLDEDTYNILCQSMIERSRDKESNIRVSAIAALSKLVIGEEPVHIPEDQPSIMEIMLESLCYDPSPEVRHATLQHIPVIARTLPVILTRSRDVDPSVRKLLFSAILSSAIGRSKYSTPDPTADFLLYPQQLTLAQREKVVREGLDDKDASVQVAAAQMLAEWFDNLRQDGDNVSVTDKLLEFARLFDVAAPEGIDIVDRGMRSLFDTNPDILREVHFDAKYWNMLTPESAFLTRVFLTHCRENNKDALLDSAGFPDVTTLAYYLQDSFNALLDAMEEIEDARLTVASGRVDGDDDGDEELDRKEDAVLERTVVAGELLRTMEGCDFADETGRRKVFAVVREMLAHDSFPEGLMDPCMDVLKATAPSERELIRIVVEIVTELRDPVDDYLNDGASTFRDRRASLASTSSSQSSVKSLPLRPPKSRSEMTAKERTKADATDMRCLALCNAMLSRMNGTFDENSTLGGVLADLILPSVNSTELHVRERGVITLGLCGLIAKELAMSSFQLLLNEAKKSPESLKIKILHVIFDFLSVHDQELLFGSKEKVEKVICFLLQTLENEESSAVQAVACLGISKLMLSKRITDERVLTSLLLAFISPMSAANPTLKQCLEYFLPAYCYSSRENQSRMQTVAMAAYDQARRIYEVVEEDDDVITPYQFGLCLVEWTDPRQLNGADEQGIGEDDTHLHLAVDFLQGLYETERTDEDRKTICQLLENLYLPNEPAELPLLLLNVLLQDIERDAIREATTKKLVDQFRSRFMKRYRKRVEQLDPTQYQDNATFRKMCTHIKRHLKQVISPITGNPDDDKENDDATPCAVTPPRKHPRAAKRNISPTLPLPSPARKRAARHQE</sequence>
<evidence type="ECO:0000256" key="1">
    <source>
        <dbReference type="ARBA" id="ARBA00004286"/>
    </source>
</evidence>
<dbReference type="STRING" id="1314785.A0A165I5C0"/>
<evidence type="ECO:0000313" key="10">
    <source>
        <dbReference type="EMBL" id="KZT12609.1"/>
    </source>
</evidence>
<evidence type="ECO:0000256" key="5">
    <source>
        <dbReference type="ARBA" id="ARBA00022776"/>
    </source>
</evidence>
<dbReference type="Proteomes" id="UP000076871">
    <property type="component" value="Unassembled WGS sequence"/>
</dbReference>
<protein>
    <recommendedName>
        <fullName evidence="9">Nuclear condensin complex subunit 3 C-terminal domain-containing protein</fullName>
    </recommendedName>
</protein>
<dbReference type="AlphaFoldDB" id="A0A165I5C0"/>
<dbReference type="SUPFAM" id="SSF48371">
    <property type="entry name" value="ARM repeat"/>
    <property type="match status" value="1"/>
</dbReference>
<evidence type="ECO:0000256" key="2">
    <source>
        <dbReference type="ARBA" id="ARBA00006533"/>
    </source>
</evidence>
<dbReference type="Gene3D" id="1.25.10.10">
    <property type="entry name" value="Leucine-rich Repeat Variant"/>
    <property type="match status" value="1"/>
</dbReference>
<feature type="compositionally biased region" description="Low complexity" evidence="8">
    <location>
        <begin position="548"/>
        <end position="561"/>
    </location>
</feature>
<comment type="subcellular location">
    <subcellularLocation>
        <location evidence="1">Chromosome</location>
    </subcellularLocation>
</comment>
<comment type="similarity">
    <text evidence="2">Belongs to the CND3 (condensin subunit 3) family.</text>
</comment>
<keyword evidence="11" id="KW-1185">Reference proteome</keyword>
<evidence type="ECO:0000313" key="11">
    <source>
        <dbReference type="Proteomes" id="UP000076871"/>
    </source>
</evidence>
<keyword evidence="6" id="KW-0226">DNA condensation</keyword>
<accession>A0A165I5C0</accession>
<dbReference type="GO" id="GO:0000796">
    <property type="term" value="C:condensin complex"/>
    <property type="evidence" value="ECO:0007669"/>
    <property type="project" value="InterPro"/>
</dbReference>
<feature type="domain" description="Nuclear condensin complex subunit 3 C-terminal" evidence="9">
    <location>
        <begin position="587"/>
        <end position="864"/>
    </location>
</feature>
<dbReference type="FunCoup" id="A0A165I5C0">
    <property type="interactions" value="289"/>
</dbReference>
<keyword evidence="5" id="KW-0498">Mitosis</keyword>
<dbReference type="OrthoDB" id="27187at2759"/>
<dbReference type="InParanoid" id="A0A165I5C0"/>
<dbReference type="GO" id="GO:0007076">
    <property type="term" value="P:mitotic chromosome condensation"/>
    <property type="evidence" value="ECO:0007669"/>
    <property type="project" value="InterPro"/>
</dbReference>
<proteinExistence type="inferred from homology"/>
<feature type="compositionally biased region" description="Basic and acidic residues" evidence="8">
    <location>
        <begin position="569"/>
        <end position="579"/>
    </location>
</feature>
<feature type="region of interest" description="Disordered" evidence="8">
    <location>
        <begin position="942"/>
        <end position="995"/>
    </location>
</feature>
<dbReference type="PANTHER" id="PTHR14418:SF5">
    <property type="entry name" value="CONDENSIN COMPLEX SUBUNIT 3"/>
    <property type="match status" value="1"/>
</dbReference>
<keyword evidence="7" id="KW-0131">Cell cycle</keyword>